<accession>A0A8J3XE16</accession>
<reference evidence="3 4" key="1">
    <citation type="submission" date="2021-01" db="EMBL/GenBank/DDBJ databases">
        <title>Whole genome shotgun sequence of Planotetraspora mira NBRC 15435.</title>
        <authorList>
            <person name="Komaki H."/>
            <person name="Tamura T."/>
        </authorList>
    </citation>
    <scope>NUCLEOTIDE SEQUENCE [LARGE SCALE GENOMIC DNA]</scope>
    <source>
        <strain evidence="3 4">NBRC 15435</strain>
    </source>
</reference>
<dbReference type="EMBL" id="BOOO01000037">
    <property type="protein sequence ID" value="GII33018.1"/>
    <property type="molecule type" value="Genomic_DNA"/>
</dbReference>
<gene>
    <name evidence="3" type="ORF">Pmi06nite_64600</name>
</gene>
<dbReference type="RefSeq" id="WP_203956869.1">
    <property type="nucleotide sequence ID" value="NZ_BOOO01000037.1"/>
</dbReference>
<proteinExistence type="predicted"/>
<evidence type="ECO:0000256" key="2">
    <source>
        <dbReference type="SAM" id="Phobius"/>
    </source>
</evidence>
<evidence type="ECO:0000313" key="4">
    <source>
        <dbReference type="Proteomes" id="UP000650628"/>
    </source>
</evidence>
<keyword evidence="2" id="KW-1133">Transmembrane helix</keyword>
<name>A0A8J3XE16_9ACTN</name>
<keyword evidence="2" id="KW-0472">Membrane</keyword>
<protein>
    <submittedName>
        <fullName evidence="3">Uncharacterized protein</fullName>
    </submittedName>
</protein>
<comment type="caution">
    <text evidence="3">The sequence shown here is derived from an EMBL/GenBank/DDBJ whole genome shotgun (WGS) entry which is preliminary data.</text>
</comment>
<keyword evidence="2" id="KW-0812">Transmembrane</keyword>
<dbReference type="AlphaFoldDB" id="A0A8J3XE16"/>
<keyword evidence="4" id="KW-1185">Reference proteome</keyword>
<feature type="region of interest" description="Disordered" evidence="1">
    <location>
        <begin position="81"/>
        <end position="114"/>
    </location>
</feature>
<dbReference type="Proteomes" id="UP000650628">
    <property type="component" value="Unassembled WGS sequence"/>
</dbReference>
<sequence length="169" mass="18900">MAEDSKSARYSEHLDVLLALITYFSLAEWRSRSPYWLAKDLGLSMPMVMSALDAFPGLFRKSRKVHPTDVGDQPAYTLHARYARRRERTPMSPGGDESTSSTPTPPRRGSSEELDPDTLRALLDFVVEQARAERESDRHARAQIWLRVGVIVAAVSSLLTAVIQLFIAA</sequence>
<feature type="compositionally biased region" description="Low complexity" evidence="1">
    <location>
        <begin position="92"/>
        <end position="102"/>
    </location>
</feature>
<evidence type="ECO:0000313" key="3">
    <source>
        <dbReference type="EMBL" id="GII33018.1"/>
    </source>
</evidence>
<feature type="transmembrane region" description="Helical" evidence="2">
    <location>
        <begin position="144"/>
        <end position="167"/>
    </location>
</feature>
<evidence type="ECO:0000256" key="1">
    <source>
        <dbReference type="SAM" id="MobiDB-lite"/>
    </source>
</evidence>
<organism evidence="3 4">
    <name type="scientific">Planotetraspora mira</name>
    <dbReference type="NCBI Taxonomy" id="58121"/>
    <lineage>
        <taxon>Bacteria</taxon>
        <taxon>Bacillati</taxon>
        <taxon>Actinomycetota</taxon>
        <taxon>Actinomycetes</taxon>
        <taxon>Streptosporangiales</taxon>
        <taxon>Streptosporangiaceae</taxon>
        <taxon>Planotetraspora</taxon>
    </lineage>
</organism>